<sequence>MQSRRDTCTLSRIWGKVQQDGTLCLRVLFFDVWAPDANFSRSQWFRLAHPMQPGRSGLLRHTNWEEQGGGKYLPSRRLRIGKSPMANCLGSAVIEDLLRDWQVHERAQSQGVGGVVCSGDMRGTVWQSPQVPVVPSMTRICAGWVGGHRRQPGKHRVVPAASSVPTPQLHRVHYRSSSFQYGDKGLETGENEGLTLPIDIVYELVRPRILLVETDHTQPQSATEF</sequence>
<accession>A0A6A6GUD4</accession>
<keyword evidence="2" id="KW-1185">Reference proteome</keyword>
<name>A0A6A6GUD4_VIRVR</name>
<dbReference type="Proteomes" id="UP000800092">
    <property type="component" value="Unassembled WGS sequence"/>
</dbReference>
<dbReference type="EMBL" id="ML991869">
    <property type="protein sequence ID" value="KAF2229261.1"/>
    <property type="molecule type" value="Genomic_DNA"/>
</dbReference>
<evidence type="ECO:0000313" key="2">
    <source>
        <dbReference type="Proteomes" id="UP000800092"/>
    </source>
</evidence>
<protein>
    <submittedName>
        <fullName evidence="1">Uncharacterized protein</fullName>
    </submittedName>
</protein>
<reference evidence="1" key="1">
    <citation type="journal article" date="2020" name="Stud. Mycol.">
        <title>101 Dothideomycetes genomes: a test case for predicting lifestyles and emergence of pathogens.</title>
        <authorList>
            <person name="Haridas S."/>
            <person name="Albert R."/>
            <person name="Binder M."/>
            <person name="Bloem J."/>
            <person name="Labutti K."/>
            <person name="Salamov A."/>
            <person name="Andreopoulos B."/>
            <person name="Baker S."/>
            <person name="Barry K."/>
            <person name="Bills G."/>
            <person name="Bluhm B."/>
            <person name="Cannon C."/>
            <person name="Castanera R."/>
            <person name="Culley D."/>
            <person name="Daum C."/>
            <person name="Ezra D."/>
            <person name="Gonzalez J."/>
            <person name="Henrissat B."/>
            <person name="Kuo A."/>
            <person name="Liang C."/>
            <person name="Lipzen A."/>
            <person name="Lutzoni F."/>
            <person name="Magnuson J."/>
            <person name="Mondo S."/>
            <person name="Nolan M."/>
            <person name="Ohm R."/>
            <person name="Pangilinan J."/>
            <person name="Park H.-J."/>
            <person name="Ramirez L."/>
            <person name="Alfaro M."/>
            <person name="Sun H."/>
            <person name="Tritt A."/>
            <person name="Yoshinaga Y."/>
            <person name="Zwiers L.-H."/>
            <person name="Turgeon B."/>
            <person name="Goodwin S."/>
            <person name="Spatafora J."/>
            <person name="Crous P."/>
            <person name="Grigoriev I."/>
        </authorList>
    </citation>
    <scope>NUCLEOTIDE SEQUENCE</scope>
    <source>
        <strain evidence="1">Tuck. ex Michener</strain>
    </source>
</reference>
<gene>
    <name evidence="1" type="ORF">EV356DRAFT_521221</name>
</gene>
<proteinExistence type="predicted"/>
<dbReference type="AlphaFoldDB" id="A0A6A6GUD4"/>
<evidence type="ECO:0000313" key="1">
    <source>
        <dbReference type="EMBL" id="KAF2229261.1"/>
    </source>
</evidence>
<organism evidence="1 2">
    <name type="scientific">Viridothelium virens</name>
    <name type="common">Speckled blister lichen</name>
    <name type="synonym">Trypethelium virens</name>
    <dbReference type="NCBI Taxonomy" id="1048519"/>
    <lineage>
        <taxon>Eukaryota</taxon>
        <taxon>Fungi</taxon>
        <taxon>Dikarya</taxon>
        <taxon>Ascomycota</taxon>
        <taxon>Pezizomycotina</taxon>
        <taxon>Dothideomycetes</taxon>
        <taxon>Dothideomycetes incertae sedis</taxon>
        <taxon>Trypetheliales</taxon>
        <taxon>Trypetheliaceae</taxon>
        <taxon>Viridothelium</taxon>
    </lineage>
</organism>